<dbReference type="Gramene" id="EFJ35696">
    <property type="protein sequence ID" value="EFJ35696"/>
    <property type="gene ID" value="SELMODRAFT_73160"/>
</dbReference>
<dbReference type="PROSITE" id="PS51032">
    <property type="entry name" value="AP2_ERF"/>
    <property type="match status" value="1"/>
</dbReference>
<evidence type="ECO:0000256" key="1">
    <source>
        <dbReference type="ARBA" id="ARBA00004123"/>
    </source>
</evidence>
<feature type="non-terminal residue" evidence="9">
    <location>
        <position position="1"/>
    </location>
</feature>
<evidence type="ECO:0000256" key="4">
    <source>
        <dbReference type="ARBA" id="ARBA00023125"/>
    </source>
</evidence>
<comment type="subcellular location">
    <subcellularLocation>
        <location evidence="1">Nucleus</location>
    </subcellularLocation>
</comment>
<reference evidence="9 10" key="1">
    <citation type="journal article" date="2011" name="Science">
        <title>The Selaginella genome identifies genetic changes associated with the evolution of vascular plants.</title>
        <authorList>
            <person name="Banks J.A."/>
            <person name="Nishiyama T."/>
            <person name="Hasebe M."/>
            <person name="Bowman J.L."/>
            <person name="Gribskov M."/>
            <person name="dePamphilis C."/>
            <person name="Albert V.A."/>
            <person name="Aono N."/>
            <person name="Aoyama T."/>
            <person name="Ambrose B.A."/>
            <person name="Ashton N.W."/>
            <person name="Axtell M.J."/>
            <person name="Barker E."/>
            <person name="Barker M.S."/>
            <person name="Bennetzen J.L."/>
            <person name="Bonawitz N.D."/>
            <person name="Chapple C."/>
            <person name="Cheng C."/>
            <person name="Correa L.G."/>
            <person name="Dacre M."/>
            <person name="DeBarry J."/>
            <person name="Dreyer I."/>
            <person name="Elias M."/>
            <person name="Engstrom E.M."/>
            <person name="Estelle M."/>
            <person name="Feng L."/>
            <person name="Finet C."/>
            <person name="Floyd S.K."/>
            <person name="Frommer W.B."/>
            <person name="Fujita T."/>
            <person name="Gramzow L."/>
            <person name="Gutensohn M."/>
            <person name="Harholt J."/>
            <person name="Hattori M."/>
            <person name="Heyl A."/>
            <person name="Hirai T."/>
            <person name="Hiwatashi Y."/>
            <person name="Ishikawa M."/>
            <person name="Iwata M."/>
            <person name="Karol K.G."/>
            <person name="Koehler B."/>
            <person name="Kolukisaoglu U."/>
            <person name="Kubo M."/>
            <person name="Kurata T."/>
            <person name="Lalonde S."/>
            <person name="Li K."/>
            <person name="Li Y."/>
            <person name="Litt A."/>
            <person name="Lyons E."/>
            <person name="Manning G."/>
            <person name="Maruyama T."/>
            <person name="Michael T.P."/>
            <person name="Mikami K."/>
            <person name="Miyazaki S."/>
            <person name="Morinaga S."/>
            <person name="Murata T."/>
            <person name="Mueller-Roeber B."/>
            <person name="Nelson D.R."/>
            <person name="Obara M."/>
            <person name="Oguri Y."/>
            <person name="Olmstead R.G."/>
            <person name="Onodera N."/>
            <person name="Petersen B.L."/>
            <person name="Pils B."/>
            <person name="Prigge M."/>
            <person name="Rensing S.A."/>
            <person name="Riano-Pachon D.M."/>
            <person name="Roberts A.W."/>
            <person name="Sato Y."/>
            <person name="Scheller H.V."/>
            <person name="Schulz B."/>
            <person name="Schulz C."/>
            <person name="Shakirov E.V."/>
            <person name="Shibagaki N."/>
            <person name="Shinohara N."/>
            <person name="Shippen D.E."/>
            <person name="Soerensen I."/>
            <person name="Sotooka R."/>
            <person name="Sugimoto N."/>
            <person name="Sugita M."/>
            <person name="Sumikawa N."/>
            <person name="Tanurdzic M."/>
            <person name="Theissen G."/>
            <person name="Ulvskov P."/>
            <person name="Wakazuki S."/>
            <person name="Weng J.K."/>
            <person name="Willats W.W."/>
            <person name="Wipf D."/>
            <person name="Wolf P.G."/>
            <person name="Yang L."/>
            <person name="Zimmer A.D."/>
            <person name="Zhu Q."/>
            <person name="Mitros T."/>
            <person name="Hellsten U."/>
            <person name="Loque D."/>
            <person name="Otillar R."/>
            <person name="Salamov A."/>
            <person name="Schmutz J."/>
            <person name="Shapiro H."/>
            <person name="Lindquist E."/>
            <person name="Lucas S."/>
            <person name="Rokhsar D."/>
            <person name="Grigoriev I.V."/>
        </authorList>
    </citation>
    <scope>NUCLEOTIDE SEQUENCE [LARGE SCALE GENOMIC DNA]</scope>
</reference>
<evidence type="ECO:0000256" key="2">
    <source>
        <dbReference type="ARBA" id="ARBA00022745"/>
    </source>
</evidence>
<dbReference type="PRINTS" id="PR00367">
    <property type="entry name" value="ETHRSPELEMNT"/>
</dbReference>
<evidence type="ECO:0000313" key="9">
    <source>
        <dbReference type="EMBL" id="EFJ35696.1"/>
    </source>
</evidence>
<evidence type="ECO:0000256" key="7">
    <source>
        <dbReference type="ARBA" id="ARBA00024343"/>
    </source>
</evidence>
<name>D8QWT7_SELML</name>
<keyword evidence="10" id="KW-1185">Reference proteome</keyword>
<dbReference type="AlphaFoldDB" id="D8QWT7"/>
<keyword evidence="4" id="KW-0238">DNA-binding</keyword>
<dbReference type="STRING" id="88036.D8QWT7"/>
<dbReference type="Proteomes" id="UP000001514">
    <property type="component" value="Unassembled WGS sequence"/>
</dbReference>
<keyword evidence="5" id="KW-0804">Transcription</keyword>
<evidence type="ECO:0000259" key="8">
    <source>
        <dbReference type="PROSITE" id="PS51032"/>
    </source>
</evidence>
<keyword evidence="2" id="KW-0936">Ethylene signaling pathway</keyword>
<dbReference type="InterPro" id="IPR051758">
    <property type="entry name" value="ERF/AP2-like"/>
</dbReference>
<dbReference type="GO" id="GO:0000976">
    <property type="term" value="F:transcription cis-regulatory region binding"/>
    <property type="evidence" value="ECO:0007669"/>
    <property type="project" value="UniProtKB-ARBA"/>
</dbReference>
<feature type="domain" description="AP2/ERF" evidence="8">
    <location>
        <begin position="1"/>
        <end position="57"/>
    </location>
</feature>
<dbReference type="SMART" id="SM00380">
    <property type="entry name" value="AP2"/>
    <property type="match status" value="1"/>
</dbReference>
<evidence type="ECO:0000256" key="6">
    <source>
        <dbReference type="ARBA" id="ARBA00023242"/>
    </source>
</evidence>
<keyword evidence="6" id="KW-0539">Nucleus</keyword>
<protein>
    <recommendedName>
        <fullName evidence="8">AP2/ERF domain-containing protein</fullName>
    </recommendedName>
</protein>
<dbReference type="PANTHER" id="PTHR31657:SF87">
    <property type="entry name" value="ETHYLENE-RESPONSIVE TRANSCRIPTION FACTOR RAP2-13"/>
    <property type="match status" value="1"/>
</dbReference>
<dbReference type="InterPro" id="IPR036955">
    <property type="entry name" value="AP2/ERF_dom_sf"/>
</dbReference>
<dbReference type="Pfam" id="PF00847">
    <property type="entry name" value="AP2"/>
    <property type="match status" value="1"/>
</dbReference>
<proteinExistence type="inferred from homology"/>
<dbReference type="PANTHER" id="PTHR31657">
    <property type="entry name" value="ETHYLENE-RESPONSIVE TRANSCRIPTION FACTOR ERF061"/>
    <property type="match status" value="1"/>
</dbReference>
<evidence type="ECO:0000256" key="5">
    <source>
        <dbReference type="ARBA" id="ARBA00023163"/>
    </source>
</evidence>
<comment type="similarity">
    <text evidence="7">Belongs to the AP2/ERF transcription factor family. ERF subfamily.</text>
</comment>
<dbReference type="KEGG" id="smo:SELMODRAFT_73160"/>
<dbReference type="InParanoid" id="D8QWT7"/>
<evidence type="ECO:0000313" key="10">
    <source>
        <dbReference type="Proteomes" id="UP000001514"/>
    </source>
</evidence>
<organism evidence="10">
    <name type="scientific">Selaginella moellendorffii</name>
    <name type="common">Spikemoss</name>
    <dbReference type="NCBI Taxonomy" id="88036"/>
    <lineage>
        <taxon>Eukaryota</taxon>
        <taxon>Viridiplantae</taxon>
        <taxon>Streptophyta</taxon>
        <taxon>Embryophyta</taxon>
        <taxon>Tracheophyta</taxon>
        <taxon>Lycopodiopsida</taxon>
        <taxon>Selaginellales</taxon>
        <taxon>Selaginellaceae</taxon>
        <taxon>Selaginella</taxon>
    </lineage>
</organism>
<dbReference type="InterPro" id="IPR016177">
    <property type="entry name" value="DNA-bd_dom_sf"/>
</dbReference>
<keyword evidence="3" id="KW-0805">Transcription regulation</keyword>
<feature type="non-terminal residue" evidence="9">
    <location>
        <position position="57"/>
    </location>
</feature>
<dbReference type="InterPro" id="IPR001471">
    <property type="entry name" value="AP2/ERF_dom"/>
</dbReference>
<dbReference type="FunFam" id="3.30.730.10:FF:000001">
    <property type="entry name" value="Ethylene-responsive transcription factor 2"/>
    <property type="match status" value="1"/>
</dbReference>
<dbReference type="HOGENOM" id="CLU_159623_3_1_1"/>
<dbReference type="GO" id="GO:0009873">
    <property type="term" value="P:ethylene-activated signaling pathway"/>
    <property type="evidence" value="ECO:0007669"/>
    <property type="project" value="UniProtKB-KW"/>
</dbReference>
<dbReference type="Gene3D" id="3.30.730.10">
    <property type="entry name" value="AP2/ERF domain"/>
    <property type="match status" value="1"/>
</dbReference>
<gene>
    <name evidence="9" type="ORF">SELMODRAFT_73160</name>
</gene>
<dbReference type="SUPFAM" id="SSF54171">
    <property type="entry name" value="DNA-binding domain"/>
    <property type="match status" value="1"/>
</dbReference>
<dbReference type="GO" id="GO:0005634">
    <property type="term" value="C:nucleus"/>
    <property type="evidence" value="ECO:0007669"/>
    <property type="project" value="UniProtKB-SubCell"/>
</dbReference>
<sequence length="57" mass="6875">YRGVRQRHWGKWVAEIRLPRNRTRLWLGTFDTAEDAAYAYDQAAYKLRGEYARLNFP</sequence>
<dbReference type="GO" id="GO:0003700">
    <property type="term" value="F:DNA-binding transcription factor activity"/>
    <property type="evidence" value="ECO:0007669"/>
    <property type="project" value="InterPro"/>
</dbReference>
<accession>D8QWT7</accession>
<dbReference type="CDD" id="cd00018">
    <property type="entry name" value="AP2"/>
    <property type="match status" value="1"/>
</dbReference>
<evidence type="ECO:0000256" key="3">
    <source>
        <dbReference type="ARBA" id="ARBA00023015"/>
    </source>
</evidence>
<dbReference type="EMBL" id="GL377568">
    <property type="protein sequence ID" value="EFJ35696.1"/>
    <property type="molecule type" value="Genomic_DNA"/>
</dbReference>